<keyword evidence="3 4" id="KW-0808">Transferase</keyword>
<comment type="catalytic activity">
    <reaction evidence="5">
        <text>glucuronate acceptor + UDP-alpha-D-glucuronate = acceptor beta-D-glucuronoside + UDP + H(+)</text>
        <dbReference type="Rhea" id="RHEA:21032"/>
        <dbReference type="ChEBI" id="CHEBI:15378"/>
        <dbReference type="ChEBI" id="CHEBI:58052"/>
        <dbReference type="ChEBI" id="CHEBI:58223"/>
        <dbReference type="ChEBI" id="CHEBI:132367"/>
        <dbReference type="ChEBI" id="CHEBI:132368"/>
        <dbReference type="EC" id="2.4.1.17"/>
    </reaction>
</comment>
<organism evidence="6 7">
    <name type="scientific">Mythimna separata</name>
    <name type="common">Oriental armyworm</name>
    <name type="synonym">Pseudaletia separata</name>
    <dbReference type="NCBI Taxonomy" id="271217"/>
    <lineage>
        <taxon>Eukaryota</taxon>
        <taxon>Metazoa</taxon>
        <taxon>Ecdysozoa</taxon>
        <taxon>Arthropoda</taxon>
        <taxon>Hexapoda</taxon>
        <taxon>Insecta</taxon>
        <taxon>Pterygota</taxon>
        <taxon>Neoptera</taxon>
        <taxon>Endopterygota</taxon>
        <taxon>Lepidoptera</taxon>
        <taxon>Glossata</taxon>
        <taxon>Ditrysia</taxon>
        <taxon>Noctuoidea</taxon>
        <taxon>Noctuidae</taxon>
        <taxon>Noctuinae</taxon>
        <taxon>Hadenini</taxon>
        <taxon>Mythimna</taxon>
    </lineage>
</organism>
<dbReference type="FunFam" id="3.40.50.2000:FF:000050">
    <property type="entry name" value="UDP-glucuronosyltransferase"/>
    <property type="match status" value="1"/>
</dbReference>
<dbReference type="EMBL" id="JARGEI010000005">
    <property type="protein sequence ID" value="KAJ8731399.1"/>
    <property type="molecule type" value="Genomic_DNA"/>
</dbReference>
<dbReference type="Pfam" id="PF00201">
    <property type="entry name" value="UDPGT"/>
    <property type="match status" value="1"/>
</dbReference>
<dbReference type="CDD" id="cd03784">
    <property type="entry name" value="GT1_Gtf-like"/>
    <property type="match status" value="1"/>
</dbReference>
<reference evidence="6" key="1">
    <citation type="submission" date="2023-03" db="EMBL/GenBank/DDBJ databases">
        <title>Chromosome-level genomes of two armyworms, Mythimna separata and Mythimna loreyi, provide insights into the biosynthesis and reception of sex pheromones.</title>
        <authorList>
            <person name="Zhao H."/>
        </authorList>
    </citation>
    <scope>NUCLEOTIDE SEQUENCE</scope>
    <source>
        <strain evidence="6">BeijingLab</strain>
        <tissue evidence="6">Pupa</tissue>
    </source>
</reference>
<evidence type="ECO:0000256" key="2">
    <source>
        <dbReference type="ARBA" id="ARBA00022676"/>
    </source>
</evidence>
<dbReference type="GO" id="GO:0015020">
    <property type="term" value="F:glucuronosyltransferase activity"/>
    <property type="evidence" value="ECO:0007669"/>
    <property type="project" value="UniProtKB-EC"/>
</dbReference>
<name>A0AAD8DYS4_MYTSE</name>
<dbReference type="InterPro" id="IPR050271">
    <property type="entry name" value="UDP-glycosyltransferase"/>
</dbReference>
<protein>
    <recommendedName>
        <fullName evidence="5">UDP-glucuronosyltransferase</fullName>
        <ecNumber evidence="5">2.4.1.17</ecNumber>
    </recommendedName>
</protein>
<dbReference type="GO" id="GO:0016020">
    <property type="term" value="C:membrane"/>
    <property type="evidence" value="ECO:0007669"/>
    <property type="project" value="UniProtKB-SubCell"/>
</dbReference>
<keyword evidence="2 4" id="KW-0328">Glycosyltransferase</keyword>
<proteinExistence type="inferred from homology"/>
<comment type="similarity">
    <text evidence="1 4">Belongs to the UDP-glycosyltransferase family.</text>
</comment>
<dbReference type="Proteomes" id="UP001231518">
    <property type="component" value="Chromosome 16"/>
</dbReference>
<dbReference type="SUPFAM" id="SSF53756">
    <property type="entry name" value="UDP-Glycosyltransferase/glycogen phosphorylase"/>
    <property type="match status" value="1"/>
</dbReference>
<comment type="subcellular location">
    <subcellularLocation>
        <location evidence="5">Membrane</location>
        <topology evidence="5">Single-pass membrane protein</topology>
    </subcellularLocation>
</comment>
<dbReference type="AlphaFoldDB" id="A0AAD8DYS4"/>
<dbReference type="PROSITE" id="PS00375">
    <property type="entry name" value="UDPGT"/>
    <property type="match status" value="1"/>
</dbReference>
<accession>A0AAD8DYS4</accession>
<sequence>MQRPVGLELARRGHNVTVITAHREHDHAPTYHQVMVGNATLWDVLGRKRPNLFTMAEYTAEDFHREALWKGGLALTEGSLKAPAVQALLAEKRSFDLVISEVFFQEATYALAHKYNAPLVLISTMVNCAKHNLITGNPLQLATTSFEFLDVSNPTSFWGRLRNLYLNVYDYFWWRFWFLPKQEELVKKYIPDLPQPVPSLYELQKNASLLLLNTHFSFQSPVAFLPNIVEIGGLHLSESDSQLPDDLQKLLDEATHGVVYVNFGSNVRSSELPIEKRNAFINVFKRLNQTVLWKWEAEDLDQKPDNVVVRKWLPQKEILSHPNIKVFLSHGGLIGTLEAVFHGVPIIGIPVYGDQYKNLQKAQEAGTGTTLLYHDINEENLERLLHEFLKDDSYLNTAKDLSRRFKDRPLKPLDTAIYWIEYVIRNKGNYFYFLFSSHRDSKAAMHDITPSRCISDSVNTSFNNFSI</sequence>
<evidence type="ECO:0000313" key="6">
    <source>
        <dbReference type="EMBL" id="KAJ8731399.1"/>
    </source>
</evidence>
<dbReference type="Gene3D" id="3.40.50.2000">
    <property type="entry name" value="Glycogen Phosphorylase B"/>
    <property type="match status" value="2"/>
</dbReference>
<dbReference type="InterPro" id="IPR035595">
    <property type="entry name" value="UDP_glycos_trans_CS"/>
</dbReference>
<evidence type="ECO:0000256" key="5">
    <source>
        <dbReference type="RuleBase" id="RU362059"/>
    </source>
</evidence>
<comment type="caution">
    <text evidence="6">The sequence shown here is derived from an EMBL/GenBank/DDBJ whole genome shotgun (WGS) entry which is preliminary data.</text>
</comment>
<evidence type="ECO:0000256" key="3">
    <source>
        <dbReference type="ARBA" id="ARBA00022679"/>
    </source>
</evidence>
<gene>
    <name evidence="6" type="ORF">PYW07_004563</name>
</gene>
<dbReference type="PANTHER" id="PTHR48043:SF159">
    <property type="entry name" value="EG:EG0003.4 PROTEIN-RELATED"/>
    <property type="match status" value="1"/>
</dbReference>
<keyword evidence="7" id="KW-1185">Reference proteome</keyword>
<evidence type="ECO:0000256" key="4">
    <source>
        <dbReference type="RuleBase" id="RU003718"/>
    </source>
</evidence>
<evidence type="ECO:0000256" key="1">
    <source>
        <dbReference type="ARBA" id="ARBA00009995"/>
    </source>
</evidence>
<dbReference type="InterPro" id="IPR002213">
    <property type="entry name" value="UDP_glucos_trans"/>
</dbReference>
<dbReference type="PANTHER" id="PTHR48043">
    <property type="entry name" value="EG:EG0003.4 PROTEIN-RELATED"/>
    <property type="match status" value="1"/>
</dbReference>
<evidence type="ECO:0000313" key="7">
    <source>
        <dbReference type="Proteomes" id="UP001231518"/>
    </source>
</evidence>
<dbReference type="EC" id="2.4.1.17" evidence="5"/>